<dbReference type="GO" id="GO:0016831">
    <property type="term" value="F:carboxy-lyase activity"/>
    <property type="evidence" value="ECO:0007669"/>
    <property type="project" value="TreeGrafter"/>
</dbReference>
<dbReference type="AlphaFoldDB" id="A0A7R7XFW1"/>
<evidence type="ECO:0000256" key="2">
    <source>
        <dbReference type="ARBA" id="ARBA00009533"/>
    </source>
</evidence>
<dbReference type="OrthoDB" id="2161780at2759"/>
<keyword evidence="8" id="KW-1185">Reference proteome</keyword>
<dbReference type="Gene3D" id="3.90.1150.10">
    <property type="entry name" value="Aspartate Aminotransferase, domain 1"/>
    <property type="match status" value="1"/>
</dbReference>
<evidence type="ECO:0000256" key="1">
    <source>
        <dbReference type="ARBA" id="ARBA00001933"/>
    </source>
</evidence>
<evidence type="ECO:0000256" key="4">
    <source>
        <dbReference type="ARBA" id="ARBA00023239"/>
    </source>
</evidence>
<feature type="modified residue" description="N6-(pyridoxal phosphate)lysine" evidence="5">
    <location>
        <position position="340"/>
    </location>
</feature>
<comment type="similarity">
    <text evidence="2 6">Belongs to the group II decarboxylase family.</text>
</comment>
<dbReference type="KEGG" id="apuu:APUU_20971S"/>
<dbReference type="InterPro" id="IPR010977">
    <property type="entry name" value="Aromatic_deC"/>
</dbReference>
<keyword evidence="4 6" id="KW-0456">Lyase</keyword>
<dbReference type="Proteomes" id="UP000654913">
    <property type="component" value="Chromosome 2"/>
</dbReference>
<proteinExistence type="inferred from homology"/>
<dbReference type="InterPro" id="IPR015424">
    <property type="entry name" value="PyrdxlP-dep_Trfase"/>
</dbReference>
<evidence type="ECO:0000256" key="3">
    <source>
        <dbReference type="ARBA" id="ARBA00022898"/>
    </source>
</evidence>
<dbReference type="GO" id="GO:0019752">
    <property type="term" value="P:carboxylic acid metabolic process"/>
    <property type="evidence" value="ECO:0007669"/>
    <property type="project" value="InterPro"/>
</dbReference>
<dbReference type="InterPro" id="IPR015421">
    <property type="entry name" value="PyrdxlP-dep_Trfase_major"/>
</dbReference>
<evidence type="ECO:0000313" key="7">
    <source>
        <dbReference type="EMBL" id="BCS20539.1"/>
    </source>
</evidence>
<dbReference type="GO" id="GO:0005737">
    <property type="term" value="C:cytoplasm"/>
    <property type="evidence" value="ECO:0007669"/>
    <property type="project" value="TreeGrafter"/>
</dbReference>
<protein>
    <recommendedName>
        <fullName evidence="9">Tyrosine decarboxylase</fullName>
    </recommendedName>
</protein>
<comment type="cofactor">
    <cofactor evidence="1 5 6">
        <name>pyridoxal 5'-phosphate</name>
        <dbReference type="ChEBI" id="CHEBI:597326"/>
    </cofactor>
</comment>
<dbReference type="EMBL" id="AP024444">
    <property type="protein sequence ID" value="BCS20539.1"/>
    <property type="molecule type" value="Genomic_DNA"/>
</dbReference>
<dbReference type="InterPro" id="IPR002129">
    <property type="entry name" value="PyrdxlP-dep_de-COase"/>
</dbReference>
<name>A0A7R7XFW1_9EURO</name>
<dbReference type="GO" id="GO:0030170">
    <property type="term" value="F:pyridoxal phosphate binding"/>
    <property type="evidence" value="ECO:0007669"/>
    <property type="project" value="InterPro"/>
</dbReference>
<dbReference type="Gene3D" id="3.40.640.10">
    <property type="entry name" value="Type I PLP-dependent aspartate aminotransferase-like (Major domain)"/>
    <property type="match status" value="1"/>
</dbReference>
<evidence type="ECO:0000256" key="6">
    <source>
        <dbReference type="RuleBase" id="RU000382"/>
    </source>
</evidence>
<dbReference type="RefSeq" id="XP_041552733.1">
    <property type="nucleotide sequence ID" value="XM_041699671.1"/>
</dbReference>
<dbReference type="PANTHER" id="PTHR11999:SF165">
    <property type="entry name" value="DECARBOXYLASE, PUTATIVE (AFU_ORTHOLOGUE AFUA_2G04980)-RELATED"/>
    <property type="match status" value="1"/>
</dbReference>
<organism evidence="7 8">
    <name type="scientific">Aspergillus puulaauensis</name>
    <dbReference type="NCBI Taxonomy" id="1220207"/>
    <lineage>
        <taxon>Eukaryota</taxon>
        <taxon>Fungi</taxon>
        <taxon>Dikarya</taxon>
        <taxon>Ascomycota</taxon>
        <taxon>Pezizomycotina</taxon>
        <taxon>Eurotiomycetes</taxon>
        <taxon>Eurotiomycetidae</taxon>
        <taxon>Eurotiales</taxon>
        <taxon>Aspergillaceae</taxon>
        <taxon>Aspergillus</taxon>
    </lineage>
</organism>
<reference evidence="7" key="1">
    <citation type="submission" date="2021-01" db="EMBL/GenBank/DDBJ databases">
        <authorList>
            <consortium name="Aspergillus puulaauensis MK2 genome sequencing consortium"/>
            <person name="Kazuki M."/>
            <person name="Futagami T."/>
        </authorList>
    </citation>
    <scope>NUCLEOTIDE SEQUENCE</scope>
    <source>
        <strain evidence="7">MK2</strain>
    </source>
</reference>
<evidence type="ECO:0008006" key="9">
    <source>
        <dbReference type="Google" id="ProtNLM"/>
    </source>
</evidence>
<dbReference type="PANTHER" id="PTHR11999">
    <property type="entry name" value="GROUP II PYRIDOXAL-5-PHOSPHATE DECARBOXYLASE"/>
    <property type="match status" value="1"/>
</dbReference>
<evidence type="ECO:0000313" key="8">
    <source>
        <dbReference type="Proteomes" id="UP000654913"/>
    </source>
</evidence>
<dbReference type="Pfam" id="PF00282">
    <property type="entry name" value="Pyridoxal_deC"/>
    <property type="match status" value="1"/>
</dbReference>
<gene>
    <name evidence="7" type="ORF">APUU_20971S</name>
</gene>
<dbReference type="SUPFAM" id="SSF53383">
    <property type="entry name" value="PLP-dependent transferases"/>
    <property type="match status" value="1"/>
</dbReference>
<reference evidence="7" key="2">
    <citation type="submission" date="2021-02" db="EMBL/GenBank/DDBJ databases">
        <title>Aspergillus puulaauensis MK2 genome sequence.</title>
        <authorList>
            <person name="Futagami T."/>
            <person name="Mori K."/>
            <person name="Kadooka C."/>
            <person name="Tanaka T."/>
        </authorList>
    </citation>
    <scope>NUCLEOTIDE SEQUENCE</scope>
    <source>
        <strain evidence="7">MK2</strain>
    </source>
</reference>
<evidence type="ECO:0000256" key="5">
    <source>
        <dbReference type="PIRSR" id="PIRSR602129-50"/>
    </source>
</evidence>
<dbReference type="InterPro" id="IPR015422">
    <property type="entry name" value="PyrdxlP-dep_Trfase_small"/>
</dbReference>
<accession>A0A7R7XFW1</accession>
<dbReference type="GeneID" id="64970544"/>
<keyword evidence="3 5" id="KW-0663">Pyridoxal phosphate</keyword>
<sequence length="521" mass="56938">MCNIQSLVINSTAELPIMYVDVETTAMEHGQLQQRLWEISQTEQLTVLPDAASLARARESLPRSLGDNGMGYDSVRRHILEDIVPAFNSSSISPLYYGFVTGGITPAALFADGIVSVYDQNVQVHLTEHTIATDVEYTTLCLLADLLRLGCEWHNGTFTTGATASNILGLACGREYVLRTALARKGVTAIESVGESGLFETMQAAGLSGLQILSTMPHSSLAKAAGVLGFGRANVKDVSLENDPLRFNLDLVESELRNSNKATIIAVSCGEVNTGQFATGGLNEMQQLRNLCDEYGAWLHVDGAFGIFARTLPEDSEYSVVRKGCEGVELADSLAGDGHKMLNVPYDCGFFFCRHQNEAMSVFQNANAAYLTGGSTQAQSIPSPLNIGLENSRRFRALPVYSSLIAYGSVGYQKMVQEHIRLARLIAGWLFDHPKYNALPDVKNKEGLLEKTYMVVLFSAKDNNLNSQLAARIDETRKIFVSGTSWQGRPACRIAISNWRVQAERDFAIVREVLDNVAGME</sequence>